<gene>
    <name evidence="7" type="ORF">B7C51_16610</name>
</gene>
<keyword evidence="2" id="KW-0597">Phosphoprotein</keyword>
<sequence>MDLREFIDTDLINLELGTKTKEDTIDALASLMVEKGYVHEKEDYVHEVLEREKRGLTGIGQSIAIPHGKSASVTRTCIAIGRTANDLEWEAPDQRPVRIVLLFAVEEKHQNTTHLRLLAAIASALADEELCRGLLTATTKEKVISLFQDKQFEK</sequence>
<evidence type="ECO:0000256" key="3">
    <source>
        <dbReference type="ARBA" id="ARBA00022597"/>
    </source>
</evidence>
<keyword evidence="1" id="KW-0813">Transport</keyword>
<dbReference type="AlphaFoldDB" id="A0A1V0UV53"/>
<dbReference type="PROSITE" id="PS51094">
    <property type="entry name" value="PTS_EIIA_TYPE_2"/>
    <property type="match status" value="1"/>
</dbReference>
<dbReference type="InterPro" id="IPR004715">
    <property type="entry name" value="PTS_IIA_fruc"/>
</dbReference>
<reference evidence="7 8" key="1">
    <citation type="submission" date="2017-03" db="EMBL/GenBank/DDBJ databases">
        <title>Paenibacillus larvae genome sequencing.</title>
        <authorList>
            <person name="Dingman D.W."/>
        </authorList>
    </citation>
    <scope>NUCLEOTIDE SEQUENCE [LARGE SCALE GENOMIC DNA]</scope>
    <source>
        <strain evidence="7 8">SAG 10367</strain>
    </source>
</reference>
<keyword evidence="3" id="KW-0762">Sugar transport</keyword>
<dbReference type="Pfam" id="PF00359">
    <property type="entry name" value="PTS_EIIA_2"/>
    <property type="match status" value="1"/>
</dbReference>
<name>A0A1V0UV53_9BACL</name>
<evidence type="ECO:0000313" key="7">
    <source>
        <dbReference type="EMBL" id="ARF69085.1"/>
    </source>
</evidence>
<evidence type="ECO:0000256" key="5">
    <source>
        <dbReference type="ARBA" id="ARBA00022683"/>
    </source>
</evidence>
<dbReference type="PROSITE" id="PS00372">
    <property type="entry name" value="PTS_EIIA_TYPE_2_HIS"/>
    <property type="match status" value="1"/>
</dbReference>
<feature type="domain" description="PTS EIIA type-2" evidence="6">
    <location>
        <begin position="5"/>
        <end position="150"/>
    </location>
</feature>
<dbReference type="Proteomes" id="UP000192727">
    <property type="component" value="Chromosome"/>
</dbReference>
<dbReference type="NCBIfam" id="TIGR00848">
    <property type="entry name" value="fruA"/>
    <property type="match status" value="1"/>
</dbReference>
<dbReference type="CDD" id="cd00211">
    <property type="entry name" value="PTS_IIA_fru"/>
    <property type="match status" value="1"/>
</dbReference>
<dbReference type="SUPFAM" id="SSF55804">
    <property type="entry name" value="Phoshotransferase/anion transport protein"/>
    <property type="match status" value="1"/>
</dbReference>
<dbReference type="EMBL" id="CP020557">
    <property type="protein sequence ID" value="ARF69085.1"/>
    <property type="molecule type" value="Genomic_DNA"/>
</dbReference>
<dbReference type="RefSeq" id="WP_023483444.1">
    <property type="nucleotide sequence ID" value="NZ_CP020557.1"/>
</dbReference>
<protein>
    <recommendedName>
        <fullName evidence="6">PTS EIIA type-2 domain-containing protein</fullName>
    </recommendedName>
</protein>
<organism evidence="7 8">
    <name type="scientific">Paenibacillus larvae subsp. pulvifaciens</name>
    <dbReference type="NCBI Taxonomy" id="1477"/>
    <lineage>
        <taxon>Bacteria</taxon>
        <taxon>Bacillati</taxon>
        <taxon>Bacillota</taxon>
        <taxon>Bacilli</taxon>
        <taxon>Bacillales</taxon>
        <taxon>Paenibacillaceae</taxon>
        <taxon>Paenibacillus</taxon>
    </lineage>
</organism>
<dbReference type="PANTHER" id="PTHR47738">
    <property type="entry name" value="PTS SYSTEM FRUCTOSE-LIKE EIIA COMPONENT-RELATED"/>
    <property type="match status" value="1"/>
</dbReference>
<dbReference type="InterPro" id="IPR051541">
    <property type="entry name" value="PTS_SugarTrans_NitroReg"/>
</dbReference>
<proteinExistence type="predicted"/>
<evidence type="ECO:0000313" key="8">
    <source>
        <dbReference type="Proteomes" id="UP000192727"/>
    </source>
</evidence>
<accession>A0A1V0UV53</accession>
<dbReference type="GO" id="GO:0016020">
    <property type="term" value="C:membrane"/>
    <property type="evidence" value="ECO:0007669"/>
    <property type="project" value="InterPro"/>
</dbReference>
<dbReference type="InterPro" id="IPR016152">
    <property type="entry name" value="PTrfase/Anion_transptr"/>
</dbReference>
<dbReference type="GO" id="GO:0009401">
    <property type="term" value="P:phosphoenolpyruvate-dependent sugar phosphotransferase system"/>
    <property type="evidence" value="ECO:0007669"/>
    <property type="project" value="UniProtKB-KW"/>
</dbReference>
<dbReference type="PANTHER" id="PTHR47738:SF2">
    <property type="entry name" value="PTS SYSTEM FRUCTOSE-LIKE EIIA COMPONENT"/>
    <property type="match status" value="1"/>
</dbReference>
<dbReference type="InterPro" id="IPR002178">
    <property type="entry name" value="PTS_EIIA_type-2_dom"/>
</dbReference>
<evidence type="ECO:0000256" key="1">
    <source>
        <dbReference type="ARBA" id="ARBA00022448"/>
    </source>
</evidence>
<dbReference type="GO" id="GO:0008982">
    <property type="term" value="F:protein-N(PI)-phosphohistidine-sugar phosphotransferase activity"/>
    <property type="evidence" value="ECO:0007669"/>
    <property type="project" value="InterPro"/>
</dbReference>
<keyword evidence="4" id="KW-0808">Transferase</keyword>
<keyword evidence="5" id="KW-0598">Phosphotransferase system</keyword>
<evidence type="ECO:0000256" key="2">
    <source>
        <dbReference type="ARBA" id="ARBA00022553"/>
    </source>
</evidence>
<evidence type="ECO:0000256" key="4">
    <source>
        <dbReference type="ARBA" id="ARBA00022679"/>
    </source>
</evidence>
<dbReference type="Gene3D" id="3.40.930.10">
    <property type="entry name" value="Mannitol-specific EII, Chain A"/>
    <property type="match status" value="1"/>
</dbReference>
<evidence type="ECO:0000259" key="6">
    <source>
        <dbReference type="PROSITE" id="PS51094"/>
    </source>
</evidence>